<protein>
    <submittedName>
        <fullName evidence="2">Uncharacterized protein</fullName>
    </submittedName>
</protein>
<feature type="chain" id="PRO_5003919708" evidence="1">
    <location>
        <begin position="25"/>
        <end position="248"/>
    </location>
</feature>
<organism evidence="2 3">
    <name type="scientific">Bathycoccus prasinos</name>
    <dbReference type="NCBI Taxonomy" id="41875"/>
    <lineage>
        <taxon>Eukaryota</taxon>
        <taxon>Viridiplantae</taxon>
        <taxon>Chlorophyta</taxon>
        <taxon>Mamiellophyceae</taxon>
        <taxon>Mamiellales</taxon>
        <taxon>Bathycoccaceae</taxon>
        <taxon>Bathycoccus</taxon>
    </lineage>
</organism>
<dbReference type="KEGG" id="bpg:Bathy09g02330"/>
<feature type="signal peptide" evidence="1">
    <location>
        <begin position="1"/>
        <end position="24"/>
    </location>
</feature>
<dbReference type="RefSeq" id="XP_007511180.1">
    <property type="nucleotide sequence ID" value="XM_007511118.1"/>
</dbReference>
<keyword evidence="1" id="KW-0732">Signal</keyword>
<dbReference type="AlphaFoldDB" id="K8F3U3"/>
<evidence type="ECO:0000313" key="2">
    <source>
        <dbReference type="EMBL" id="CCO66740.1"/>
    </source>
</evidence>
<proteinExistence type="predicted"/>
<gene>
    <name evidence="2" type="ORF">Bathy09g02330</name>
</gene>
<evidence type="ECO:0000313" key="3">
    <source>
        <dbReference type="Proteomes" id="UP000198341"/>
    </source>
</evidence>
<keyword evidence="3" id="KW-1185">Reference proteome</keyword>
<sequence length="248" mass="26707">MFPSRKLILLASVFAFLFSFNAGAATTSDPTVAELVRLLQDGSDYLMKMVAQSDPRVAEILLTKQTDGETTSSTTTMARQTNGTANSTFLESLENDLDDLFTTFLSSIDPNDVNAAQVRIASRSEENSSSRNEFSSTSDPSCFPGWYRPKSVKSARIFGPQLGITLRAGECRVVKNITSALRKVECDSPSIAYSVLPGGVTAKGETAELFAGETCGVSEADRDLVEISKADRLISFDDPLIVGLSDFA</sequence>
<dbReference type="GeneID" id="19013740"/>
<reference evidence="2 3" key="1">
    <citation type="submission" date="2011-10" db="EMBL/GenBank/DDBJ databases">
        <authorList>
            <person name="Genoscope - CEA"/>
        </authorList>
    </citation>
    <scope>NUCLEOTIDE SEQUENCE [LARGE SCALE GENOMIC DNA]</scope>
    <source>
        <strain evidence="2 3">RCC 1105</strain>
    </source>
</reference>
<dbReference type="EMBL" id="FO082270">
    <property type="protein sequence ID" value="CCO66740.1"/>
    <property type="molecule type" value="Genomic_DNA"/>
</dbReference>
<accession>K8F3U3</accession>
<name>K8F3U3_9CHLO</name>
<dbReference type="Proteomes" id="UP000198341">
    <property type="component" value="Chromosome 9"/>
</dbReference>
<evidence type="ECO:0000256" key="1">
    <source>
        <dbReference type="SAM" id="SignalP"/>
    </source>
</evidence>